<reference evidence="3 4" key="1">
    <citation type="submission" date="2018-03" db="EMBL/GenBank/DDBJ databases">
        <title>Genomic Encyclopedia of Archaeal and Bacterial Type Strains, Phase II (KMG-II): from individual species to whole genera.</title>
        <authorList>
            <person name="Goeker M."/>
        </authorList>
    </citation>
    <scope>NUCLEOTIDE SEQUENCE [LARGE SCALE GENOMIC DNA]</scope>
    <source>
        <strain evidence="3 4">DSM 27267</strain>
    </source>
</reference>
<dbReference type="GO" id="GO:0003677">
    <property type="term" value="F:DNA binding"/>
    <property type="evidence" value="ECO:0007669"/>
    <property type="project" value="InterPro"/>
</dbReference>
<feature type="domain" description="Transposase IS200-like" evidence="1">
    <location>
        <begin position="5"/>
        <end position="119"/>
    </location>
</feature>
<comment type="caution">
    <text evidence="3">The sequence shown here is derived from an EMBL/GenBank/DDBJ whole genome shotgun (WGS) entry which is preliminary data.</text>
</comment>
<dbReference type="AlphaFoldDB" id="A0A2P8CH66"/>
<name>A0A2P8CH66_9BACT</name>
<dbReference type="OrthoDB" id="9797997at2"/>
<proteinExistence type="predicted"/>
<dbReference type="SUPFAM" id="SSF143422">
    <property type="entry name" value="Transposase IS200-like"/>
    <property type="match status" value="1"/>
</dbReference>
<evidence type="ECO:0000313" key="4">
    <source>
        <dbReference type="Proteomes" id="UP000240621"/>
    </source>
</evidence>
<dbReference type="GO" id="GO:0004803">
    <property type="term" value="F:transposase activity"/>
    <property type="evidence" value="ECO:0007669"/>
    <property type="project" value="InterPro"/>
</dbReference>
<dbReference type="SMART" id="SM01321">
    <property type="entry name" value="Y1_Tnp"/>
    <property type="match status" value="1"/>
</dbReference>
<protein>
    <submittedName>
        <fullName evidence="3">REP element-mobilizing transposase RayT</fullName>
    </submittedName>
</protein>
<dbReference type="Pfam" id="PF01797">
    <property type="entry name" value="Y1_Tnp"/>
    <property type="match status" value="1"/>
</dbReference>
<dbReference type="Proteomes" id="UP000396862">
    <property type="component" value="Unassembled WGS sequence"/>
</dbReference>
<reference evidence="2 5" key="2">
    <citation type="submission" date="2019-10" db="EMBL/GenBank/DDBJ databases">
        <title>Prolixibacter strains distinguished by the presence of nitrate reductase genes were adept at nitrate-dependent anaerobic corrosion of metallic iron and carbon steel.</title>
        <authorList>
            <person name="Iino T."/>
            <person name="Shono N."/>
            <person name="Ito K."/>
            <person name="Nakamura R."/>
            <person name="Sueoka K."/>
            <person name="Harayama S."/>
            <person name="Ohkuma M."/>
        </authorList>
    </citation>
    <scope>NUCLEOTIDE SEQUENCE [LARGE SCALE GENOMIC DNA]</scope>
    <source>
        <strain evidence="2 5">MIC1-1</strain>
    </source>
</reference>
<dbReference type="RefSeq" id="WP_106540928.1">
    <property type="nucleotide sequence ID" value="NZ_BLAU01000001.1"/>
</dbReference>
<dbReference type="Gene3D" id="3.30.70.1290">
    <property type="entry name" value="Transposase IS200-like"/>
    <property type="match status" value="1"/>
</dbReference>
<dbReference type="PANTHER" id="PTHR33360">
    <property type="entry name" value="TRANSPOSASE FOR INSERTION SEQUENCE ELEMENT IS200"/>
    <property type="match status" value="1"/>
</dbReference>
<dbReference type="EMBL" id="PYGC01000002">
    <property type="protein sequence ID" value="PSK84323.1"/>
    <property type="molecule type" value="Genomic_DNA"/>
</dbReference>
<evidence type="ECO:0000313" key="5">
    <source>
        <dbReference type="Proteomes" id="UP000396862"/>
    </source>
</evidence>
<keyword evidence="5" id="KW-1185">Reference proteome</keyword>
<dbReference type="InterPro" id="IPR002686">
    <property type="entry name" value="Transposase_17"/>
</dbReference>
<dbReference type="EMBL" id="BLAU01000001">
    <property type="protein sequence ID" value="GET20499.1"/>
    <property type="molecule type" value="Genomic_DNA"/>
</dbReference>
<sequence>MENTFISCLMHVVFGTMGQRSYLLPDIRSQMVSYLSAIAKSRGTRLITLGGTENHVHLLLAIPARLSIESAVLPLKEASQTWLRQHFDNCKGFTWQKGFAAYSISRSQLESTMRFIQNHQQHHLHKSFREEYIEFLRYHHIPFREEKLFGN</sequence>
<dbReference type="InterPro" id="IPR036515">
    <property type="entry name" value="Transposase_17_sf"/>
</dbReference>
<gene>
    <name evidence="3" type="ORF">CLV93_102108</name>
    <name evidence="2" type="ORF">JCM18694_07450</name>
</gene>
<dbReference type="Proteomes" id="UP000240621">
    <property type="component" value="Unassembled WGS sequence"/>
</dbReference>
<dbReference type="PANTHER" id="PTHR33360:SF2">
    <property type="entry name" value="TRANSPOSASE FOR INSERTION SEQUENCE ELEMENT IS200"/>
    <property type="match status" value="1"/>
</dbReference>
<organism evidence="3 4">
    <name type="scientific">Prolixibacter denitrificans</name>
    <dbReference type="NCBI Taxonomy" id="1541063"/>
    <lineage>
        <taxon>Bacteria</taxon>
        <taxon>Pseudomonadati</taxon>
        <taxon>Bacteroidota</taxon>
        <taxon>Bacteroidia</taxon>
        <taxon>Marinilabiliales</taxon>
        <taxon>Prolixibacteraceae</taxon>
        <taxon>Prolixibacter</taxon>
    </lineage>
</organism>
<accession>A0A2P8CH66</accession>
<evidence type="ECO:0000313" key="2">
    <source>
        <dbReference type="EMBL" id="GET20499.1"/>
    </source>
</evidence>
<evidence type="ECO:0000313" key="3">
    <source>
        <dbReference type="EMBL" id="PSK84323.1"/>
    </source>
</evidence>
<dbReference type="GO" id="GO:0006313">
    <property type="term" value="P:DNA transposition"/>
    <property type="evidence" value="ECO:0007669"/>
    <property type="project" value="InterPro"/>
</dbReference>
<evidence type="ECO:0000259" key="1">
    <source>
        <dbReference type="SMART" id="SM01321"/>
    </source>
</evidence>